<evidence type="ECO:0000256" key="2">
    <source>
        <dbReference type="ARBA" id="ARBA00022475"/>
    </source>
</evidence>
<dbReference type="GO" id="GO:0022857">
    <property type="term" value="F:transmembrane transporter activity"/>
    <property type="evidence" value="ECO:0007669"/>
    <property type="project" value="InterPro"/>
</dbReference>
<dbReference type="Proteomes" id="UP000007517">
    <property type="component" value="Chromosome"/>
</dbReference>
<feature type="transmembrane region" description="Helical" evidence="7">
    <location>
        <begin position="286"/>
        <end position="305"/>
    </location>
</feature>
<feature type="compositionally biased region" description="Low complexity" evidence="6">
    <location>
        <begin position="1"/>
        <end position="17"/>
    </location>
</feature>
<name>H6RJN5_BLASD</name>
<accession>H6RJN5</accession>
<organism evidence="8 9">
    <name type="scientific">Blastococcus saxobsidens (strain DD2)</name>
    <dbReference type="NCBI Taxonomy" id="1146883"/>
    <lineage>
        <taxon>Bacteria</taxon>
        <taxon>Bacillati</taxon>
        <taxon>Actinomycetota</taxon>
        <taxon>Actinomycetes</taxon>
        <taxon>Geodermatophilales</taxon>
        <taxon>Geodermatophilaceae</taxon>
        <taxon>Blastococcus</taxon>
    </lineage>
</organism>
<keyword evidence="3 7" id="KW-0812">Transmembrane</keyword>
<dbReference type="InterPro" id="IPR001851">
    <property type="entry name" value="ABC_transp_permease"/>
</dbReference>
<dbReference type="EMBL" id="FO117623">
    <property type="protein sequence ID" value="CCG02340.1"/>
    <property type="molecule type" value="Genomic_DNA"/>
</dbReference>
<protein>
    <submittedName>
        <fullName evidence="8">ABC transporter, Membrane component (High-affinity D-ribose transport protein)</fullName>
    </submittedName>
</protein>
<feature type="transmembrane region" description="Helical" evidence="7">
    <location>
        <begin position="89"/>
        <end position="107"/>
    </location>
</feature>
<dbReference type="Pfam" id="PF02653">
    <property type="entry name" value="BPD_transp_2"/>
    <property type="match status" value="1"/>
</dbReference>
<feature type="transmembrane region" description="Helical" evidence="7">
    <location>
        <begin position="179"/>
        <end position="201"/>
    </location>
</feature>
<evidence type="ECO:0000313" key="8">
    <source>
        <dbReference type="EMBL" id="CCG02340.1"/>
    </source>
</evidence>
<comment type="subcellular location">
    <subcellularLocation>
        <location evidence="1">Cell membrane</location>
        <topology evidence="1">Multi-pass membrane protein</topology>
    </subcellularLocation>
</comment>
<evidence type="ECO:0000256" key="5">
    <source>
        <dbReference type="ARBA" id="ARBA00023136"/>
    </source>
</evidence>
<evidence type="ECO:0000256" key="7">
    <source>
        <dbReference type="SAM" id="Phobius"/>
    </source>
</evidence>
<dbReference type="CDD" id="cd06579">
    <property type="entry name" value="TM_PBP1_transp_AraH_like"/>
    <property type="match status" value="1"/>
</dbReference>
<feature type="region of interest" description="Disordered" evidence="6">
    <location>
        <begin position="1"/>
        <end position="21"/>
    </location>
</feature>
<keyword evidence="5 7" id="KW-0472">Membrane</keyword>
<keyword evidence="9" id="KW-1185">Reference proteome</keyword>
<evidence type="ECO:0000256" key="6">
    <source>
        <dbReference type="SAM" id="MobiDB-lite"/>
    </source>
</evidence>
<dbReference type="eggNOG" id="COG1172">
    <property type="taxonomic scope" value="Bacteria"/>
</dbReference>
<dbReference type="PANTHER" id="PTHR32196">
    <property type="entry name" value="ABC TRANSPORTER PERMEASE PROTEIN YPHD-RELATED-RELATED"/>
    <property type="match status" value="1"/>
</dbReference>
<evidence type="ECO:0000313" key="9">
    <source>
        <dbReference type="Proteomes" id="UP000007517"/>
    </source>
</evidence>
<dbReference type="GO" id="GO:0005886">
    <property type="term" value="C:plasma membrane"/>
    <property type="evidence" value="ECO:0007669"/>
    <property type="project" value="UniProtKB-SubCell"/>
</dbReference>
<dbReference type="HOGENOM" id="CLU_028880_2_2_11"/>
<keyword evidence="4 7" id="KW-1133">Transmembrane helix</keyword>
<feature type="transmembrane region" description="Helical" evidence="7">
    <location>
        <begin position="263"/>
        <end position="279"/>
    </location>
</feature>
<feature type="transmembrane region" description="Helical" evidence="7">
    <location>
        <begin position="64"/>
        <end position="82"/>
    </location>
</feature>
<evidence type="ECO:0000256" key="1">
    <source>
        <dbReference type="ARBA" id="ARBA00004651"/>
    </source>
</evidence>
<dbReference type="KEGG" id="bsd:BLASA_1407"/>
<reference evidence="8 9" key="1">
    <citation type="journal article" date="2012" name="J. Bacteriol.">
        <title>Genome Sequence of Blastococcus saxobsidens DD2, a Stone-Inhabiting Bacterium.</title>
        <authorList>
            <person name="Chouaia B."/>
            <person name="Crotti E."/>
            <person name="Brusetti L."/>
            <person name="Daffonchio D."/>
            <person name="Essoussi I."/>
            <person name="Nouioui I."/>
            <person name="Sbissi I."/>
            <person name="Ghodhbane-Gtari F."/>
            <person name="Gtari M."/>
            <person name="Vacherie B."/>
            <person name="Barbe V."/>
            <person name="Medigue C."/>
            <person name="Gury J."/>
            <person name="Pujic P."/>
            <person name="Normand P."/>
        </authorList>
    </citation>
    <scope>NUCLEOTIDE SEQUENCE [LARGE SCALE GENOMIC DNA]</scope>
    <source>
        <strain evidence="8 9">DD2</strain>
    </source>
</reference>
<evidence type="ECO:0000256" key="4">
    <source>
        <dbReference type="ARBA" id="ARBA00022989"/>
    </source>
</evidence>
<reference evidence="9" key="2">
    <citation type="submission" date="2012-02" db="EMBL/GenBank/DDBJ databases">
        <title>Complete genome sequence of Blastococcus saxobsidens strain DD2.</title>
        <authorList>
            <person name="Genoscope."/>
        </authorList>
    </citation>
    <scope>NUCLEOTIDE SEQUENCE [LARGE SCALE GENOMIC DNA]</scope>
    <source>
        <strain evidence="9">DD2</strain>
    </source>
</reference>
<feature type="transmembrane region" description="Helical" evidence="7">
    <location>
        <begin position="232"/>
        <end position="251"/>
    </location>
</feature>
<feature type="transmembrane region" description="Helical" evidence="7">
    <location>
        <begin position="340"/>
        <end position="361"/>
    </location>
</feature>
<evidence type="ECO:0000256" key="3">
    <source>
        <dbReference type="ARBA" id="ARBA00022692"/>
    </source>
</evidence>
<keyword evidence="2" id="KW-1003">Cell membrane</keyword>
<sequence length="362" mass="36676">MTAIDTPATTSPTSPAARSDRTSRFATARKLFATSGMVPALVVLVIAGSLLSPVFLTSTNLSNVLRLSAVLGLLAIGQTFVVLSGGGGIDLSVASVAAAAAVVGAAFQSYGLAAVIVASLATGVFFGLLNGLGVTTAGLQPFIVTLATLTIGRGVAFQLTNARPVYIETANMSFLSTGTIGPIAVPIVIFVVTAVLGQVALSRTVLGRNLYAVGGNEDAAFGSGINVRAYRLGVYVISGLLAGMAGVLGMAQLNTADPNFANGYELSAIAAVVVGGALLSGGRGSIVGTCVGVLIIALVSNLLNLLNVNPWTNLMVTGVIIIVVVALNRQQSNTGPDRRLWKGAPLYVLLLLGAILLFGYFG</sequence>
<dbReference type="STRING" id="1146883.BLASA_1407"/>
<proteinExistence type="predicted"/>
<dbReference type="RefSeq" id="WP_014375237.1">
    <property type="nucleotide sequence ID" value="NC_016943.1"/>
</dbReference>
<feature type="transmembrane region" description="Helical" evidence="7">
    <location>
        <begin position="311"/>
        <end position="328"/>
    </location>
</feature>
<dbReference type="AlphaFoldDB" id="H6RJN5"/>
<gene>
    <name evidence="8" type="primary">rbsC</name>
    <name evidence="8" type="ordered locus">BLASA_1407</name>
</gene>
<dbReference type="PANTHER" id="PTHR32196:SF72">
    <property type="entry name" value="RIBOSE IMPORT PERMEASE PROTEIN RBSC"/>
    <property type="match status" value="1"/>
</dbReference>
<feature type="transmembrane region" description="Helical" evidence="7">
    <location>
        <begin position="31"/>
        <end position="52"/>
    </location>
</feature>